<dbReference type="EMBL" id="CAJNOJ010000048">
    <property type="protein sequence ID" value="CAF0955862.1"/>
    <property type="molecule type" value="Genomic_DNA"/>
</dbReference>
<protein>
    <submittedName>
        <fullName evidence="2">Uncharacterized protein</fullName>
    </submittedName>
</protein>
<dbReference type="OrthoDB" id="10042709at2759"/>
<name>A0A814DHF8_ADIRI</name>
<evidence type="ECO:0000313" key="2">
    <source>
        <dbReference type="EMBL" id="CAF0955862.1"/>
    </source>
</evidence>
<dbReference type="AlphaFoldDB" id="A0A814DHF8"/>
<sequence>MEHSNGYSQISTLDDSQAFNVGGEFQYSEPYTATTSTTGGNNTQLDTEIHSWEQLLGEKIGTSSYPNSPPVEGTIDQSVQLGFSPQGDTTKFRRASPTEKPNSEADYETLVRTKNLYYDPEPKVIRKTSTTNPIVYNQNIMVRFLQPPPVPQAPLIIREVRAPQPPPPPPLVIRQHPPPPLSPPPIILREKPPTAPSAMTATVITRTLPPIPPPPRSVIIENLPRLPPKPRDVIIERWIPYEALYKRPVVVHRAKESKPYPPPKNVIITYEPIQTRVIRQFQRLGVTPEDPTNYAKNYGDSLLDTDQLLAQIKELGLNVDLSPPALFNNKNSSILLDNLDPSFSKSPAASPQKQLYGEVNSNNANYAPTFENLIQETKSTKTVEDSKVLQLAKEHHNFFSSTKEDLTSQFAHFGISSETIPY</sequence>
<accession>A0A814DHF8</accession>
<gene>
    <name evidence="2" type="ORF">EDS130_LOCUS12587</name>
</gene>
<feature type="region of interest" description="Disordered" evidence="1">
    <location>
        <begin position="82"/>
        <end position="106"/>
    </location>
</feature>
<dbReference type="Proteomes" id="UP000663852">
    <property type="component" value="Unassembled WGS sequence"/>
</dbReference>
<comment type="caution">
    <text evidence="2">The sequence shown here is derived from an EMBL/GenBank/DDBJ whole genome shotgun (WGS) entry which is preliminary data.</text>
</comment>
<reference evidence="2" key="1">
    <citation type="submission" date="2021-02" db="EMBL/GenBank/DDBJ databases">
        <authorList>
            <person name="Nowell W R."/>
        </authorList>
    </citation>
    <scope>NUCLEOTIDE SEQUENCE</scope>
</reference>
<evidence type="ECO:0000256" key="1">
    <source>
        <dbReference type="SAM" id="MobiDB-lite"/>
    </source>
</evidence>
<evidence type="ECO:0000313" key="3">
    <source>
        <dbReference type="Proteomes" id="UP000663852"/>
    </source>
</evidence>
<organism evidence="2 3">
    <name type="scientific">Adineta ricciae</name>
    <name type="common">Rotifer</name>
    <dbReference type="NCBI Taxonomy" id="249248"/>
    <lineage>
        <taxon>Eukaryota</taxon>
        <taxon>Metazoa</taxon>
        <taxon>Spiralia</taxon>
        <taxon>Gnathifera</taxon>
        <taxon>Rotifera</taxon>
        <taxon>Eurotatoria</taxon>
        <taxon>Bdelloidea</taxon>
        <taxon>Adinetida</taxon>
        <taxon>Adinetidae</taxon>
        <taxon>Adineta</taxon>
    </lineage>
</organism>
<proteinExistence type="predicted"/>